<evidence type="ECO:0000313" key="6">
    <source>
        <dbReference type="EMBL" id="ABW31862.1"/>
    </source>
</evidence>
<dbReference type="InterPro" id="IPR036271">
    <property type="entry name" value="Tet_transcr_reg_TetR-rel_C_sf"/>
</dbReference>
<dbReference type="PANTHER" id="PTHR47506">
    <property type="entry name" value="TRANSCRIPTIONAL REGULATORY PROTEIN"/>
    <property type="match status" value="1"/>
</dbReference>
<dbReference type="OrthoDB" id="116240at2"/>
<proteinExistence type="predicted"/>
<protein>
    <submittedName>
        <fullName evidence="6">Transcriptional regulator, TetR family</fullName>
    </submittedName>
</protein>
<dbReference type="KEGG" id="amr:AM1_B0137"/>
<dbReference type="GO" id="GO:0003677">
    <property type="term" value="F:DNA binding"/>
    <property type="evidence" value="ECO:0007669"/>
    <property type="project" value="UniProtKB-UniRule"/>
</dbReference>
<dbReference type="SUPFAM" id="SSF46689">
    <property type="entry name" value="Homeodomain-like"/>
    <property type="match status" value="1"/>
</dbReference>
<dbReference type="InterPro" id="IPR001647">
    <property type="entry name" value="HTH_TetR"/>
</dbReference>
<feature type="domain" description="HTH tetR-type" evidence="5">
    <location>
        <begin position="9"/>
        <end position="69"/>
    </location>
</feature>
<evidence type="ECO:0000256" key="2">
    <source>
        <dbReference type="ARBA" id="ARBA00023125"/>
    </source>
</evidence>
<geneLocation type="plasmid" evidence="6 7">
    <name>pREB2</name>
</geneLocation>
<reference evidence="6 7" key="1">
    <citation type="journal article" date="2008" name="Proc. Natl. Acad. Sci. U.S.A.">
        <title>Niche adaptation and genome expansion in the chlorophyll d-producing cyanobacterium Acaryochloris marina.</title>
        <authorList>
            <person name="Swingley W.D."/>
            <person name="Chen M."/>
            <person name="Cheung P.C."/>
            <person name="Conrad A.L."/>
            <person name="Dejesa L.C."/>
            <person name="Hao J."/>
            <person name="Honchak B.M."/>
            <person name="Karbach L.E."/>
            <person name="Kurdoglu A."/>
            <person name="Lahiri S."/>
            <person name="Mastrian S.D."/>
            <person name="Miyashita H."/>
            <person name="Page L."/>
            <person name="Ramakrishna P."/>
            <person name="Satoh S."/>
            <person name="Sattley W.M."/>
            <person name="Shimada Y."/>
            <person name="Taylor H.L."/>
            <person name="Tomo T."/>
            <person name="Tsuchiya T."/>
            <person name="Wang Z.T."/>
            <person name="Raymond J."/>
            <person name="Mimuro M."/>
            <person name="Blankenship R.E."/>
            <person name="Touchman J.W."/>
        </authorList>
    </citation>
    <scope>NUCLEOTIDE SEQUENCE [LARGE SCALE GENOMIC DNA]</scope>
    <source>
        <strain evidence="7">MBIC 11017</strain>
        <plasmid evidence="7">Plasmid pREB2</plasmid>
    </source>
</reference>
<evidence type="ECO:0000259" key="5">
    <source>
        <dbReference type="PROSITE" id="PS50977"/>
    </source>
</evidence>
<evidence type="ECO:0000256" key="4">
    <source>
        <dbReference type="PROSITE-ProRule" id="PRU00335"/>
    </source>
</evidence>
<evidence type="ECO:0000256" key="1">
    <source>
        <dbReference type="ARBA" id="ARBA00023015"/>
    </source>
</evidence>
<gene>
    <name evidence="6" type="ordered locus">AM1_B0137</name>
</gene>
<keyword evidence="6" id="KW-0614">Plasmid</keyword>
<keyword evidence="3" id="KW-0804">Transcription</keyword>
<dbReference type="AlphaFoldDB" id="A8ZM93"/>
<dbReference type="PROSITE" id="PS50977">
    <property type="entry name" value="HTH_TETR_2"/>
    <property type="match status" value="1"/>
</dbReference>
<feature type="DNA-binding region" description="H-T-H motif" evidence="4">
    <location>
        <begin position="32"/>
        <end position="51"/>
    </location>
</feature>
<dbReference type="EMBL" id="CP000839">
    <property type="protein sequence ID" value="ABW31862.1"/>
    <property type="molecule type" value="Genomic_DNA"/>
</dbReference>
<keyword evidence="7" id="KW-1185">Reference proteome</keyword>
<evidence type="ECO:0000313" key="7">
    <source>
        <dbReference type="Proteomes" id="UP000000268"/>
    </source>
</evidence>
<organism evidence="6 7">
    <name type="scientific">Acaryochloris marina (strain MBIC 11017)</name>
    <dbReference type="NCBI Taxonomy" id="329726"/>
    <lineage>
        <taxon>Bacteria</taxon>
        <taxon>Bacillati</taxon>
        <taxon>Cyanobacteriota</taxon>
        <taxon>Cyanophyceae</taxon>
        <taxon>Acaryochloridales</taxon>
        <taxon>Acaryochloridaceae</taxon>
        <taxon>Acaryochloris</taxon>
    </lineage>
</organism>
<dbReference type="InterPro" id="IPR009057">
    <property type="entry name" value="Homeodomain-like_sf"/>
</dbReference>
<keyword evidence="2 4" id="KW-0238">DNA-binding</keyword>
<dbReference type="RefSeq" id="WP_012167014.1">
    <property type="nucleotide sequence ID" value="NC_009927.1"/>
</dbReference>
<dbReference type="Gene3D" id="1.10.357.10">
    <property type="entry name" value="Tetracycline Repressor, domain 2"/>
    <property type="match status" value="1"/>
</dbReference>
<dbReference type="SUPFAM" id="SSF48498">
    <property type="entry name" value="Tetracyclin repressor-like, C-terminal domain"/>
    <property type="match status" value="1"/>
</dbReference>
<dbReference type="HOGENOM" id="CLU_069356_23_1_3"/>
<accession>A8ZM93</accession>
<keyword evidence="1" id="KW-0805">Transcription regulation</keyword>
<dbReference type="Proteomes" id="UP000000268">
    <property type="component" value="Plasmid pREB2"/>
</dbReference>
<evidence type="ECO:0000256" key="3">
    <source>
        <dbReference type="ARBA" id="ARBA00023163"/>
    </source>
</evidence>
<dbReference type="PANTHER" id="PTHR47506:SF1">
    <property type="entry name" value="HTH-TYPE TRANSCRIPTIONAL REGULATOR YJDC"/>
    <property type="match status" value="1"/>
</dbReference>
<name>A8ZM93_ACAM1</name>
<sequence>MTRPKSPRSSVRDRILDTASELFYQEGTQNVGIDRIIAESGVAKMSLYNHFKSKDALIAAWLQQRDESWRAWFQERVEARAVEPCDRILAIFDVLAEWFKQPDFRGCAFINSTVELVDPEHPGYQVAIEHKRATSGYILGLVTMAELKNPEVLTQQLLILIEGAIVVSMMQGNADAAQQAKQVAATLL</sequence>
<dbReference type="PRINTS" id="PR00455">
    <property type="entry name" value="HTHTETR"/>
</dbReference>
<dbReference type="Pfam" id="PF00440">
    <property type="entry name" value="TetR_N"/>
    <property type="match status" value="1"/>
</dbReference>